<dbReference type="Pfam" id="PF03918">
    <property type="entry name" value="CcmH"/>
    <property type="match status" value="1"/>
</dbReference>
<keyword evidence="2 7" id="KW-0349">Heme</keyword>
<comment type="function">
    <text evidence="7">Possible subunit of a heme lyase.</text>
</comment>
<dbReference type="GO" id="GO:0017004">
    <property type="term" value="P:cytochrome complex assembly"/>
    <property type="evidence" value="ECO:0007669"/>
    <property type="project" value="UniProtKB-KW"/>
</dbReference>
<keyword evidence="5" id="KW-0201">Cytochrome c-type biogenesis</keyword>
<dbReference type="CDD" id="cd16378">
    <property type="entry name" value="CcmH_N"/>
    <property type="match status" value="1"/>
</dbReference>
<keyword evidence="3 7" id="KW-0479">Metal-binding</keyword>
<keyword evidence="4 7" id="KW-0732">Signal</keyword>
<comment type="similarity">
    <text evidence="1 7">Belongs to the CcmH/CycL/Ccl2/NrfF family.</text>
</comment>
<feature type="transmembrane region" description="Helical" evidence="7">
    <location>
        <begin position="58"/>
        <end position="77"/>
    </location>
</feature>
<evidence type="ECO:0000256" key="7">
    <source>
        <dbReference type="RuleBase" id="RU364112"/>
    </source>
</evidence>
<sequence>MPSRVMRCRLRSDSGAEGRTTNGRALPVGSHCPPSAGSARPLVVRPATPAWGGRHAPALFSLWVALVLALLLVPALAPAQAVSDPTPLQYRSAEEEARFHSLAAELRCVQCQNQSLADSNAQIAHDLRREVLTLMQQGNSDAQIKQFLVERYGEFVLYRPAMDTRNSLLWFGPLVLVLGGAGVLVWVVRRRSRQVQPMGESEERW</sequence>
<organism evidence="10 11">
    <name type="scientific">Stenotrophomonas rhizophila</name>
    <dbReference type="NCBI Taxonomy" id="216778"/>
    <lineage>
        <taxon>Bacteria</taxon>
        <taxon>Pseudomonadati</taxon>
        <taxon>Pseudomonadota</taxon>
        <taxon>Gammaproteobacteria</taxon>
        <taxon>Lysobacterales</taxon>
        <taxon>Lysobacteraceae</taxon>
        <taxon>Stenotrophomonas</taxon>
    </lineage>
</organism>
<dbReference type="AlphaFoldDB" id="A0AAP5E9X3"/>
<dbReference type="InterPro" id="IPR005616">
    <property type="entry name" value="CcmH/CycL/Ccl2/NrfF_N"/>
</dbReference>
<gene>
    <name evidence="10" type="ORF">QE424_001329</name>
</gene>
<keyword evidence="7" id="KW-0472">Membrane</keyword>
<evidence type="ECO:0000256" key="6">
    <source>
        <dbReference type="ARBA" id="ARBA00023004"/>
    </source>
</evidence>
<keyword evidence="7" id="KW-1133">Transmembrane helix</keyword>
<proteinExistence type="inferred from homology"/>
<dbReference type="InterPro" id="IPR038297">
    <property type="entry name" value="CcmH/CycL/NrfF/Ccl2_sf"/>
</dbReference>
<dbReference type="PANTHER" id="PTHR47870:SF1">
    <property type="entry name" value="CYTOCHROME C-TYPE BIOGENESIS PROTEIN CCMH"/>
    <property type="match status" value="1"/>
</dbReference>
<comment type="caution">
    <text evidence="10">The sequence shown here is derived from an EMBL/GenBank/DDBJ whole genome shotgun (WGS) entry which is preliminary data.</text>
</comment>
<feature type="transmembrane region" description="Helical" evidence="7">
    <location>
        <begin position="168"/>
        <end position="188"/>
    </location>
</feature>
<dbReference type="Proteomes" id="UP001226084">
    <property type="component" value="Unassembled WGS sequence"/>
</dbReference>
<dbReference type="FunFam" id="1.10.8.640:FF:000001">
    <property type="entry name" value="Cytochrome c-type biogenesis protein"/>
    <property type="match status" value="1"/>
</dbReference>
<protein>
    <recommendedName>
        <fullName evidence="7">Cytochrome c-type biogenesis protein</fullName>
    </recommendedName>
</protein>
<dbReference type="InterPro" id="IPR051263">
    <property type="entry name" value="C-type_cytochrome_biogenesis"/>
</dbReference>
<keyword evidence="6 7" id="KW-0408">Iron</keyword>
<evidence type="ECO:0000313" key="10">
    <source>
        <dbReference type="EMBL" id="MDQ1108170.1"/>
    </source>
</evidence>
<evidence type="ECO:0000256" key="5">
    <source>
        <dbReference type="ARBA" id="ARBA00022748"/>
    </source>
</evidence>
<evidence type="ECO:0000256" key="2">
    <source>
        <dbReference type="ARBA" id="ARBA00022617"/>
    </source>
</evidence>
<feature type="domain" description="CcmH/CycL/Ccl2/NrfF N-terminal" evidence="9">
    <location>
        <begin position="75"/>
        <end position="198"/>
    </location>
</feature>
<dbReference type="Gene3D" id="1.10.8.640">
    <property type="entry name" value="Cytochrome C biogenesis protein"/>
    <property type="match status" value="1"/>
</dbReference>
<name>A0AAP5E9X3_9GAMM</name>
<accession>A0AAP5E9X3</accession>
<evidence type="ECO:0000256" key="1">
    <source>
        <dbReference type="ARBA" id="ARBA00010342"/>
    </source>
</evidence>
<feature type="region of interest" description="Disordered" evidence="8">
    <location>
        <begin position="1"/>
        <end position="39"/>
    </location>
</feature>
<evidence type="ECO:0000256" key="4">
    <source>
        <dbReference type="ARBA" id="ARBA00022729"/>
    </source>
</evidence>
<dbReference type="PANTHER" id="PTHR47870">
    <property type="entry name" value="CYTOCHROME C-TYPE BIOGENESIS PROTEIN CCMH"/>
    <property type="match status" value="1"/>
</dbReference>
<dbReference type="GO" id="GO:0005886">
    <property type="term" value="C:plasma membrane"/>
    <property type="evidence" value="ECO:0007669"/>
    <property type="project" value="TreeGrafter"/>
</dbReference>
<evidence type="ECO:0000313" key="11">
    <source>
        <dbReference type="Proteomes" id="UP001226084"/>
    </source>
</evidence>
<dbReference type="EMBL" id="JAUTAS010000001">
    <property type="protein sequence ID" value="MDQ1108170.1"/>
    <property type="molecule type" value="Genomic_DNA"/>
</dbReference>
<evidence type="ECO:0000256" key="8">
    <source>
        <dbReference type="SAM" id="MobiDB-lite"/>
    </source>
</evidence>
<evidence type="ECO:0000259" key="9">
    <source>
        <dbReference type="Pfam" id="PF03918"/>
    </source>
</evidence>
<dbReference type="GO" id="GO:0046872">
    <property type="term" value="F:metal ion binding"/>
    <property type="evidence" value="ECO:0007669"/>
    <property type="project" value="UniProtKB-KW"/>
</dbReference>
<keyword evidence="7" id="KW-0812">Transmembrane</keyword>
<evidence type="ECO:0000256" key="3">
    <source>
        <dbReference type="ARBA" id="ARBA00022723"/>
    </source>
</evidence>
<reference evidence="10" key="1">
    <citation type="submission" date="2023-07" db="EMBL/GenBank/DDBJ databases">
        <title>Functional and genomic diversity of the sorghum phyllosphere microbiome.</title>
        <authorList>
            <person name="Shade A."/>
        </authorList>
    </citation>
    <scope>NUCLEOTIDE SEQUENCE</scope>
    <source>
        <strain evidence="10">SORGH_AS_0457</strain>
    </source>
</reference>